<dbReference type="AlphaFoldDB" id="A0A1N5RZL5"/>
<keyword evidence="1" id="KW-0175">Coiled coil</keyword>
<organism evidence="2 3">
    <name type="scientific">Cuniculiplasma divulgatum</name>
    <dbReference type="NCBI Taxonomy" id="1673428"/>
    <lineage>
        <taxon>Archaea</taxon>
        <taxon>Methanobacteriati</taxon>
        <taxon>Thermoplasmatota</taxon>
        <taxon>Thermoplasmata</taxon>
        <taxon>Thermoplasmatales</taxon>
        <taxon>Cuniculiplasmataceae</taxon>
        <taxon>Cuniculiplasma</taxon>
    </lineage>
</organism>
<protein>
    <submittedName>
        <fullName evidence="2">Uncharacterized protein</fullName>
    </submittedName>
</protein>
<evidence type="ECO:0000313" key="3">
    <source>
        <dbReference type="Proteomes" id="UP000195607"/>
    </source>
</evidence>
<feature type="coiled-coil region" evidence="1">
    <location>
        <begin position="12"/>
        <end position="68"/>
    </location>
</feature>
<accession>A0A1N5RZL5</accession>
<proteinExistence type="predicted"/>
<evidence type="ECO:0000256" key="1">
    <source>
        <dbReference type="SAM" id="Coils"/>
    </source>
</evidence>
<gene>
    <name evidence="2" type="ORF">CSP5_0014</name>
</gene>
<name>A0A1N5RZL5_9ARCH</name>
<dbReference type="Proteomes" id="UP000195607">
    <property type="component" value="Chromosome I"/>
</dbReference>
<sequence length="143" mass="16865">MGVSMGKEDELIDEITKSNLKIQEQLKDIRDETFHNNISMIVDYFIANLNLMNEALKKKKTLEKLEREPDIRIYNHRKVEAPDPESIQSVLLFISSTLGREHDIVLGTIRKYEEGKDYLENYASNIERLRIRSENLYHDLVER</sequence>
<dbReference type="EMBL" id="LT671858">
    <property type="protein sequence ID" value="SIM29085.1"/>
    <property type="molecule type" value="Genomic_DNA"/>
</dbReference>
<evidence type="ECO:0000313" key="2">
    <source>
        <dbReference type="EMBL" id="SIM29085.1"/>
    </source>
</evidence>
<reference evidence="2 3" key="1">
    <citation type="submission" date="2016-04" db="EMBL/GenBank/DDBJ databases">
        <authorList>
            <person name="Evans L.H."/>
            <person name="Alamgir A."/>
            <person name="Owens N."/>
            <person name="Weber N.D."/>
            <person name="Virtaneva K."/>
            <person name="Barbian K."/>
            <person name="Babar A."/>
            <person name="Rosenke K."/>
        </authorList>
    </citation>
    <scope>NUCLEOTIDE SEQUENCE [LARGE SCALE GENOMIC DNA]</scope>
    <source>
        <strain evidence="3">S5(T) (JCM 30642 \VKM B-2941)</strain>
    </source>
</reference>